<keyword evidence="3" id="KW-1185">Reference proteome</keyword>
<evidence type="ECO:0000313" key="2">
    <source>
        <dbReference type="EMBL" id="GLK85298.1"/>
    </source>
</evidence>
<name>A0A9W6K1M3_9HYPH</name>
<organism evidence="2 3">
    <name type="scientific">Ancylobacter defluvii</name>
    <dbReference type="NCBI Taxonomy" id="1282440"/>
    <lineage>
        <taxon>Bacteria</taxon>
        <taxon>Pseudomonadati</taxon>
        <taxon>Pseudomonadota</taxon>
        <taxon>Alphaproteobacteria</taxon>
        <taxon>Hyphomicrobiales</taxon>
        <taxon>Xanthobacteraceae</taxon>
        <taxon>Ancylobacter</taxon>
    </lineage>
</organism>
<feature type="region of interest" description="Disordered" evidence="1">
    <location>
        <begin position="1"/>
        <end position="48"/>
    </location>
</feature>
<proteinExistence type="predicted"/>
<reference evidence="2" key="1">
    <citation type="journal article" date="2014" name="Int. J. Syst. Evol. Microbiol.">
        <title>Complete genome sequence of Corynebacterium casei LMG S-19264T (=DSM 44701T), isolated from a smear-ripened cheese.</title>
        <authorList>
            <consortium name="US DOE Joint Genome Institute (JGI-PGF)"/>
            <person name="Walter F."/>
            <person name="Albersmeier A."/>
            <person name="Kalinowski J."/>
            <person name="Ruckert C."/>
        </authorList>
    </citation>
    <scope>NUCLEOTIDE SEQUENCE</scope>
    <source>
        <strain evidence="2">VKM B-2789</strain>
    </source>
</reference>
<evidence type="ECO:0000313" key="3">
    <source>
        <dbReference type="Proteomes" id="UP001143330"/>
    </source>
</evidence>
<protein>
    <submittedName>
        <fullName evidence="2">Uncharacterized protein</fullName>
    </submittedName>
</protein>
<comment type="caution">
    <text evidence="2">The sequence shown here is derived from an EMBL/GenBank/DDBJ whole genome shotgun (WGS) entry which is preliminary data.</text>
</comment>
<sequence length="69" mass="7198">MWAAAETVLPAAMPAPTLGRTDEGAGTPIHARTREPSIRWPGDKAGTGRTIDLQAVDLPARSPRPAGLV</sequence>
<evidence type="ECO:0000256" key="1">
    <source>
        <dbReference type="SAM" id="MobiDB-lite"/>
    </source>
</evidence>
<dbReference type="EMBL" id="BSFM01000014">
    <property type="protein sequence ID" value="GLK85298.1"/>
    <property type="molecule type" value="Genomic_DNA"/>
</dbReference>
<gene>
    <name evidence="2" type="ORF">GCM10017653_33680</name>
</gene>
<dbReference type="AlphaFoldDB" id="A0A9W6K1M3"/>
<accession>A0A9W6K1M3</accession>
<dbReference type="Proteomes" id="UP001143330">
    <property type="component" value="Unassembled WGS sequence"/>
</dbReference>
<reference evidence="2" key="2">
    <citation type="submission" date="2023-01" db="EMBL/GenBank/DDBJ databases">
        <authorList>
            <person name="Sun Q."/>
            <person name="Evtushenko L."/>
        </authorList>
    </citation>
    <scope>NUCLEOTIDE SEQUENCE</scope>
    <source>
        <strain evidence="2">VKM B-2789</strain>
    </source>
</reference>